<accession>A0AAX6MGI7</accession>
<protein>
    <submittedName>
        <fullName evidence="2">Uncharacterized protein</fullName>
    </submittedName>
</protein>
<dbReference type="Proteomes" id="UP001369815">
    <property type="component" value="Unassembled WGS sequence"/>
</dbReference>
<gene>
    <name evidence="2" type="ORF">Daesc_006262</name>
</gene>
<dbReference type="EMBL" id="JBANMG010000006">
    <property type="protein sequence ID" value="KAK6951739.1"/>
    <property type="molecule type" value="Genomic_DNA"/>
</dbReference>
<evidence type="ECO:0000256" key="1">
    <source>
        <dbReference type="SAM" id="MobiDB-lite"/>
    </source>
</evidence>
<organism evidence="2 3">
    <name type="scientific">Daldinia eschscholtzii</name>
    <dbReference type="NCBI Taxonomy" id="292717"/>
    <lineage>
        <taxon>Eukaryota</taxon>
        <taxon>Fungi</taxon>
        <taxon>Dikarya</taxon>
        <taxon>Ascomycota</taxon>
        <taxon>Pezizomycotina</taxon>
        <taxon>Sordariomycetes</taxon>
        <taxon>Xylariomycetidae</taxon>
        <taxon>Xylariales</taxon>
        <taxon>Hypoxylaceae</taxon>
        <taxon>Daldinia</taxon>
    </lineage>
</organism>
<proteinExistence type="predicted"/>
<evidence type="ECO:0000313" key="3">
    <source>
        <dbReference type="Proteomes" id="UP001369815"/>
    </source>
</evidence>
<keyword evidence="3" id="KW-1185">Reference proteome</keyword>
<feature type="region of interest" description="Disordered" evidence="1">
    <location>
        <begin position="326"/>
        <end position="345"/>
    </location>
</feature>
<evidence type="ECO:0000313" key="2">
    <source>
        <dbReference type="EMBL" id="KAK6951739.1"/>
    </source>
</evidence>
<dbReference type="AlphaFoldDB" id="A0AAX6MGI7"/>
<sequence length="451" mass="50311">MTGKFWSPAEEKYFWKTVVAHSVKRAPTDLDNEEKTWEELAVDMQKAMDEQGTARRWYSGSVLFEHYFQNVEGDRRSPNATQYVIEYMKKLGPFRRIVNPPPPPSPDGFIVTPSVDDDVFSPEYAARQASRSHQAYQSRQLQSPPSPTRPQRRRRLQQLAPALPSGQTQENSSEGASNNPRRITWEDRMGGHNVPEQSQPQANLSSFDTLVAAAEFVSIGDTSTGSNQARDHFQIQPFYPSASGSYFEDASGHELQSHTLDCASSNALAYSTSVSQEYYQNTVSNPLVLSGDSTSGLQTNQWPLSSSYSSTASTLYDLPVNNYIPTGDTTEEEDNTVRDDENKENEGGLEIEDLQLQGFKVYRSNPIPQDFIIYEDGQIVQNLQPSEVPHGQGNFELYDDNKENEGIQGTGGAYYENDLNAGFRGMGGSQEDVFGVTEELSLASIPPFSNW</sequence>
<feature type="compositionally biased region" description="Polar residues" evidence="1">
    <location>
        <begin position="165"/>
        <end position="181"/>
    </location>
</feature>
<feature type="compositionally biased region" description="Basic and acidic residues" evidence="1">
    <location>
        <begin position="335"/>
        <end position="345"/>
    </location>
</feature>
<reference evidence="2 3" key="1">
    <citation type="journal article" date="2024" name="Front Chem Biol">
        <title>Unveiling the potential of Daldinia eschscholtzii MFLUCC 19-0629 through bioactivity and bioinformatics studies for enhanced sustainable agriculture production.</title>
        <authorList>
            <person name="Brooks S."/>
            <person name="Weaver J.A."/>
            <person name="Klomchit A."/>
            <person name="Alharthi S.A."/>
            <person name="Onlamun T."/>
            <person name="Nurani R."/>
            <person name="Vong T.K."/>
            <person name="Alberti F."/>
            <person name="Greco C."/>
        </authorList>
    </citation>
    <scope>NUCLEOTIDE SEQUENCE [LARGE SCALE GENOMIC DNA]</scope>
    <source>
        <strain evidence="2">MFLUCC 19-0629</strain>
    </source>
</reference>
<comment type="caution">
    <text evidence="2">The sequence shown here is derived from an EMBL/GenBank/DDBJ whole genome shotgun (WGS) entry which is preliminary data.</text>
</comment>
<name>A0AAX6MGI7_9PEZI</name>
<feature type="region of interest" description="Disordered" evidence="1">
    <location>
        <begin position="94"/>
        <end position="200"/>
    </location>
</feature>